<evidence type="ECO:0000259" key="5">
    <source>
        <dbReference type="PROSITE" id="PS50977"/>
    </source>
</evidence>
<comment type="caution">
    <text evidence="6">The sequence shown here is derived from an EMBL/GenBank/DDBJ whole genome shotgun (WGS) entry which is preliminary data.</text>
</comment>
<dbReference type="AlphaFoldDB" id="A0A2T5ME67"/>
<dbReference type="PROSITE" id="PS01081">
    <property type="entry name" value="HTH_TETR_1"/>
    <property type="match status" value="1"/>
</dbReference>
<dbReference type="Pfam" id="PF00440">
    <property type="entry name" value="TetR_N"/>
    <property type="match status" value="1"/>
</dbReference>
<dbReference type="EMBL" id="QANS01000004">
    <property type="protein sequence ID" value="PTU30862.1"/>
    <property type="molecule type" value="Genomic_DNA"/>
</dbReference>
<reference evidence="6 7" key="1">
    <citation type="submission" date="2018-04" db="EMBL/GenBank/DDBJ databases">
        <title>Novel species isolated from glacier.</title>
        <authorList>
            <person name="Liu Q."/>
            <person name="Xin Y.-H."/>
        </authorList>
    </citation>
    <scope>NUCLEOTIDE SEQUENCE [LARGE SCALE GENOMIC DNA]</scope>
    <source>
        <strain evidence="6 7">GT1R17</strain>
    </source>
</reference>
<sequence length="204" mass="22498">MPKRDDAHMDSRRSQIIDGLLASISKKGLANTSTQDVAAACGLSVGSMYVHFKSKEEILHAAVRRSNAQLESGEFYKQFGDPKNFLKVMDGIFRYDDQLANDPTHGVVLEVMLMARHDPVLRREIEINQKARFDFIRECAALIPGAKSLRKSELDALVAAFTALLADADQRALAGIDVQRTLKMAAVRQLIKAFLPAQVSTKAA</sequence>
<evidence type="ECO:0000256" key="1">
    <source>
        <dbReference type="ARBA" id="ARBA00023015"/>
    </source>
</evidence>
<gene>
    <name evidence="6" type="ORF">CJD38_11160</name>
</gene>
<dbReference type="Gene3D" id="1.10.357.10">
    <property type="entry name" value="Tetracycline Repressor, domain 2"/>
    <property type="match status" value="1"/>
</dbReference>
<evidence type="ECO:0000256" key="4">
    <source>
        <dbReference type="PROSITE-ProRule" id="PRU00335"/>
    </source>
</evidence>
<feature type="domain" description="HTH tetR-type" evidence="5">
    <location>
        <begin position="10"/>
        <end position="70"/>
    </location>
</feature>
<keyword evidence="7" id="KW-1185">Reference proteome</keyword>
<accession>A0A2T5ME67</accession>
<keyword evidence="1" id="KW-0805">Transcription regulation</keyword>
<evidence type="ECO:0000313" key="7">
    <source>
        <dbReference type="Proteomes" id="UP000244248"/>
    </source>
</evidence>
<evidence type="ECO:0000313" key="6">
    <source>
        <dbReference type="EMBL" id="PTU30862.1"/>
    </source>
</evidence>
<dbReference type="SUPFAM" id="SSF46689">
    <property type="entry name" value="Homeodomain-like"/>
    <property type="match status" value="1"/>
</dbReference>
<keyword evidence="3" id="KW-0804">Transcription</keyword>
<dbReference type="PANTHER" id="PTHR30055">
    <property type="entry name" value="HTH-TYPE TRANSCRIPTIONAL REGULATOR RUTR"/>
    <property type="match status" value="1"/>
</dbReference>
<dbReference type="InterPro" id="IPR023772">
    <property type="entry name" value="DNA-bd_HTH_TetR-type_CS"/>
</dbReference>
<dbReference type="PROSITE" id="PS50977">
    <property type="entry name" value="HTH_TETR_2"/>
    <property type="match status" value="1"/>
</dbReference>
<evidence type="ECO:0000256" key="3">
    <source>
        <dbReference type="ARBA" id="ARBA00023163"/>
    </source>
</evidence>
<name>A0A2T5ME67_9GAMM</name>
<dbReference type="Proteomes" id="UP000244248">
    <property type="component" value="Unassembled WGS sequence"/>
</dbReference>
<dbReference type="InterPro" id="IPR050109">
    <property type="entry name" value="HTH-type_TetR-like_transc_reg"/>
</dbReference>
<organism evidence="6 7">
    <name type="scientific">Stenotrophobium rhamnosiphilum</name>
    <dbReference type="NCBI Taxonomy" id="2029166"/>
    <lineage>
        <taxon>Bacteria</taxon>
        <taxon>Pseudomonadati</taxon>
        <taxon>Pseudomonadota</taxon>
        <taxon>Gammaproteobacteria</taxon>
        <taxon>Nevskiales</taxon>
        <taxon>Nevskiaceae</taxon>
        <taxon>Stenotrophobium</taxon>
    </lineage>
</organism>
<dbReference type="GO" id="GO:0000976">
    <property type="term" value="F:transcription cis-regulatory region binding"/>
    <property type="evidence" value="ECO:0007669"/>
    <property type="project" value="TreeGrafter"/>
</dbReference>
<feature type="DNA-binding region" description="H-T-H motif" evidence="4">
    <location>
        <begin position="33"/>
        <end position="52"/>
    </location>
</feature>
<protein>
    <recommendedName>
        <fullName evidence="5">HTH tetR-type domain-containing protein</fullName>
    </recommendedName>
</protein>
<dbReference type="OrthoDB" id="5816932at2"/>
<dbReference type="InterPro" id="IPR001647">
    <property type="entry name" value="HTH_TetR"/>
</dbReference>
<evidence type="ECO:0000256" key="2">
    <source>
        <dbReference type="ARBA" id="ARBA00023125"/>
    </source>
</evidence>
<dbReference type="PANTHER" id="PTHR30055:SF234">
    <property type="entry name" value="HTH-TYPE TRANSCRIPTIONAL REGULATOR BETI"/>
    <property type="match status" value="1"/>
</dbReference>
<dbReference type="GO" id="GO:0003700">
    <property type="term" value="F:DNA-binding transcription factor activity"/>
    <property type="evidence" value="ECO:0007669"/>
    <property type="project" value="TreeGrafter"/>
</dbReference>
<dbReference type="InterPro" id="IPR009057">
    <property type="entry name" value="Homeodomain-like_sf"/>
</dbReference>
<proteinExistence type="predicted"/>
<keyword evidence="2 4" id="KW-0238">DNA-binding</keyword>
<dbReference type="PRINTS" id="PR00455">
    <property type="entry name" value="HTHTETR"/>
</dbReference>